<dbReference type="EMBL" id="CM041546">
    <property type="protein sequence ID" value="KAI3360467.1"/>
    <property type="molecule type" value="Genomic_DNA"/>
</dbReference>
<dbReference type="Proteomes" id="UP000831701">
    <property type="component" value="Chromosome 16"/>
</dbReference>
<reference evidence="1" key="1">
    <citation type="submission" date="2022-04" db="EMBL/GenBank/DDBJ databases">
        <title>Jade perch genome.</title>
        <authorList>
            <person name="Chao B."/>
        </authorList>
    </citation>
    <scope>NUCLEOTIDE SEQUENCE</scope>
    <source>
        <strain evidence="1">CB-2022</strain>
    </source>
</reference>
<sequence length="678" mass="77139">MNVAYTQGLEEAGSTVRVMFFDFSSSFNTIRPALLNRKLLDMQVDAPLMAWIHNYLTGRPQYTSGSVSQSCHLQKFSDDLCHRGLYQQRPGGGVKECGGQRTRLNSVAIRGTEVDIVDSYKYLGVHLDNKLDWTINTAAIYKKGDVRSLSLPGTFEEKIRHLGNALSNFVRLKSLDLSCNALISVEGVQHLKLLERLILYYNCIPGVEELKVLYELPALKELDVRLNPLTKRYPHYRPCLVHAMPSLRKLDGCSVRDTERKSAVMQFSSDLLPQQKSPSLNQAADQRCSNQRLALVDRLTKRLSLLTNTDDIVLNFVATNRGDQSEALSDSLHKEAEEEESKDFTEQRSSTPKQEAAKSILRYTPTRYDKTESKVPHMKQPTHKRSSTSLKVAERPKVSFGPYVEKLRAIPGKQKQKDLPKQTRNAAKGHYTPNPDQSRHHSSSFTNIRPPSPRHPGLNLSDPSNPILHPPRLTYSSFNKTEGGSSKPQQVEKKKRLISEFTSQGSYRKPLEMLLNLVDKHWTGERSLHHNNNFLSQAVQILSMMENDISSREAEVRTLRREADALSFQAAAREEEHRTEVRNLSAQLEEARSAVGKLNEQLRVVLEENVALQKQLIKLERQYLKSMMKSSPITQIKEAQTEVEELRKEIEGLREKVQEAEKVKELSNMLQESHRKLS</sequence>
<evidence type="ECO:0000313" key="1">
    <source>
        <dbReference type="EMBL" id="KAI3360467.1"/>
    </source>
</evidence>
<evidence type="ECO:0000313" key="2">
    <source>
        <dbReference type="Proteomes" id="UP000831701"/>
    </source>
</evidence>
<proteinExistence type="predicted"/>
<keyword evidence="2" id="KW-1185">Reference proteome</keyword>
<gene>
    <name evidence="1" type="ORF">L3Q82_002363</name>
</gene>
<accession>A0ACB8VXY2</accession>
<organism evidence="1 2">
    <name type="scientific">Scortum barcoo</name>
    <name type="common">barcoo grunter</name>
    <dbReference type="NCBI Taxonomy" id="214431"/>
    <lineage>
        <taxon>Eukaryota</taxon>
        <taxon>Metazoa</taxon>
        <taxon>Chordata</taxon>
        <taxon>Craniata</taxon>
        <taxon>Vertebrata</taxon>
        <taxon>Euteleostomi</taxon>
        <taxon>Actinopterygii</taxon>
        <taxon>Neopterygii</taxon>
        <taxon>Teleostei</taxon>
        <taxon>Neoteleostei</taxon>
        <taxon>Acanthomorphata</taxon>
        <taxon>Eupercaria</taxon>
        <taxon>Centrarchiformes</taxon>
        <taxon>Terapontoidei</taxon>
        <taxon>Terapontidae</taxon>
        <taxon>Scortum</taxon>
    </lineage>
</organism>
<comment type="caution">
    <text evidence="1">The sequence shown here is derived from an EMBL/GenBank/DDBJ whole genome shotgun (WGS) entry which is preliminary data.</text>
</comment>
<protein>
    <submittedName>
        <fullName evidence="1">Uncharacterized protein</fullName>
    </submittedName>
</protein>
<name>A0ACB8VXY2_9TELE</name>